<evidence type="ECO:0000313" key="2">
    <source>
        <dbReference type="EMBL" id="HIS36005.1"/>
    </source>
</evidence>
<feature type="chain" id="PRO_5038408695" evidence="1">
    <location>
        <begin position="21"/>
        <end position="103"/>
    </location>
</feature>
<name>A0A9D1JNA1_9BACT</name>
<accession>A0A9D1JNA1</accession>
<evidence type="ECO:0000313" key="3">
    <source>
        <dbReference type="Proteomes" id="UP000823928"/>
    </source>
</evidence>
<dbReference type="AlphaFoldDB" id="A0A9D1JNA1"/>
<keyword evidence="1" id="KW-0732">Signal</keyword>
<reference evidence="2" key="2">
    <citation type="journal article" date="2021" name="PeerJ">
        <title>Extensive microbial diversity within the chicken gut microbiome revealed by metagenomics and culture.</title>
        <authorList>
            <person name="Gilroy R."/>
            <person name="Ravi A."/>
            <person name="Getino M."/>
            <person name="Pursley I."/>
            <person name="Horton D.L."/>
            <person name="Alikhan N.F."/>
            <person name="Baker D."/>
            <person name="Gharbi K."/>
            <person name="Hall N."/>
            <person name="Watson M."/>
            <person name="Adriaenssens E.M."/>
            <person name="Foster-Nyarko E."/>
            <person name="Jarju S."/>
            <person name="Secka A."/>
            <person name="Antonio M."/>
            <person name="Oren A."/>
            <person name="Chaudhuri R.R."/>
            <person name="La Ragione R."/>
            <person name="Hildebrand F."/>
            <person name="Pallen M.J."/>
        </authorList>
    </citation>
    <scope>NUCLEOTIDE SEQUENCE</scope>
    <source>
        <strain evidence="2">6276</strain>
    </source>
</reference>
<proteinExistence type="predicted"/>
<evidence type="ECO:0000256" key="1">
    <source>
        <dbReference type="SAM" id="SignalP"/>
    </source>
</evidence>
<reference evidence="2" key="1">
    <citation type="submission" date="2020-10" db="EMBL/GenBank/DDBJ databases">
        <authorList>
            <person name="Gilroy R."/>
        </authorList>
    </citation>
    <scope>NUCLEOTIDE SEQUENCE</scope>
    <source>
        <strain evidence="2">6276</strain>
    </source>
</reference>
<dbReference type="EMBL" id="DVIU01000111">
    <property type="protein sequence ID" value="HIS36005.1"/>
    <property type="molecule type" value="Genomic_DNA"/>
</dbReference>
<gene>
    <name evidence="2" type="ORF">IAC10_05170</name>
</gene>
<dbReference type="Proteomes" id="UP000823928">
    <property type="component" value="Unassembled WGS sequence"/>
</dbReference>
<feature type="signal peptide" evidence="1">
    <location>
        <begin position="1"/>
        <end position="20"/>
    </location>
</feature>
<protein>
    <submittedName>
        <fullName evidence="2">Uncharacterized protein</fullName>
    </submittedName>
</protein>
<sequence>MKKSLILSAMMLMTAVPVLAGVDIHETTSPQYLYNGGYSDEAIRLIQYNKAYANGENLRAEEEQKARSKGWGSKFLDYLDPSRDDGRFFNRSIQMSTPTYEDL</sequence>
<organism evidence="2 3">
    <name type="scientific">Candidatus Scatousia excrementigallinarum</name>
    <dbReference type="NCBI Taxonomy" id="2840935"/>
    <lineage>
        <taxon>Bacteria</taxon>
        <taxon>Candidatus Scatousia</taxon>
    </lineage>
</organism>
<comment type="caution">
    <text evidence="2">The sequence shown here is derived from an EMBL/GenBank/DDBJ whole genome shotgun (WGS) entry which is preliminary data.</text>
</comment>